<evidence type="ECO:0000259" key="1">
    <source>
        <dbReference type="Pfam" id="PF08450"/>
    </source>
</evidence>
<dbReference type="GeneID" id="87929124"/>
<dbReference type="SUPFAM" id="SSF63829">
    <property type="entry name" value="Calcium-dependent phosphotriesterase"/>
    <property type="match status" value="1"/>
</dbReference>
<accession>A0ABR0I364</accession>
<comment type="caution">
    <text evidence="2">The sequence shown here is derived from an EMBL/GenBank/DDBJ whole genome shotgun (WGS) entry which is preliminary data.</text>
</comment>
<dbReference type="EMBL" id="JAFFHB010000001">
    <property type="protein sequence ID" value="KAK4674607.1"/>
    <property type="molecule type" value="Genomic_DNA"/>
</dbReference>
<dbReference type="InterPro" id="IPR011042">
    <property type="entry name" value="6-blade_b-propeller_TolB-like"/>
</dbReference>
<dbReference type="Pfam" id="PF08450">
    <property type="entry name" value="SGL"/>
    <property type="match status" value="1"/>
</dbReference>
<dbReference type="InterPro" id="IPR013658">
    <property type="entry name" value="SGL"/>
</dbReference>
<sequence length="443" mass="47780">MPPLQFGKSFLSSAVFLGVAISTPDLFHAERQSFAAQAQRIDQRAFNVLPTVPPPSEYGGFIAWIPFAPPNATIESLVAQPFHIYSKEFEDIIGPNPTLTLLNHTDGDPLFHEAPVWNPSTDEMFFCQNAGAPAAGTGMQKSAIIQKIKLSAITRAITSQRNASGSVQIEDVTAADGAKVMNPNGGTNYKNKLLFVGQGKGENIPPAIYLMNPEPPYDTKGRSGSLRASSAYHVLTAGGYLVMLNNYFGRQFNSINDASVNPLNGDIYFTDPTYGFVQDFRPAPGFPKQVWRFNEATGAVTVVADGFSMPNGIQFSPSGSHLYVTDSGVAQAFRGMEYNNPSTIYRFDVSRDGTLSNRQTFAFITPGIPDGINVDTKGNVYVGCADGVQVYSPSGKLIGKIFLGKGVANFQFAGKGRMVLLAETELYFVGGLKAEGAFPGRLY</sequence>
<proteinExistence type="predicted"/>
<dbReference type="RefSeq" id="XP_062771929.1">
    <property type="nucleotide sequence ID" value="XM_062908781.1"/>
</dbReference>
<protein>
    <recommendedName>
        <fullName evidence="1">SMP-30/Gluconolactonase/LRE-like region domain-containing protein</fullName>
    </recommendedName>
</protein>
<dbReference type="PANTHER" id="PTHR47064:SF2">
    <property type="entry name" value="SMP-30_GLUCONOLACTONASE_LRE-LIKE REGION DOMAIN-CONTAINING PROTEIN-RELATED"/>
    <property type="match status" value="1"/>
</dbReference>
<feature type="domain" description="SMP-30/Gluconolactonase/LRE-like region" evidence="1">
    <location>
        <begin position="249"/>
        <end position="417"/>
    </location>
</feature>
<evidence type="ECO:0000313" key="3">
    <source>
        <dbReference type="Proteomes" id="UP001326199"/>
    </source>
</evidence>
<name>A0ABR0I364_9PEZI</name>
<dbReference type="Gene3D" id="2.120.10.30">
    <property type="entry name" value="TolB, C-terminal domain"/>
    <property type="match status" value="1"/>
</dbReference>
<dbReference type="PANTHER" id="PTHR47064">
    <property type="entry name" value="PUTATIVE (AFU_ORTHOLOGUE AFUA_1G08990)-RELATED"/>
    <property type="match status" value="1"/>
</dbReference>
<reference evidence="2 3" key="1">
    <citation type="journal article" date="2023" name="bioRxiv">
        <title>High-quality genome assemblies of four members of thePodospora anserinaspecies complex.</title>
        <authorList>
            <person name="Ament-Velasquez S.L."/>
            <person name="Vogan A.A."/>
            <person name="Wallerman O."/>
            <person name="Hartmann F."/>
            <person name="Gautier V."/>
            <person name="Silar P."/>
            <person name="Giraud T."/>
            <person name="Johannesson H."/>
        </authorList>
    </citation>
    <scope>NUCLEOTIDE SEQUENCE [LARGE SCALE GENOMIC DNA]</scope>
    <source>
        <strain evidence="2 3">CBS 411.78</strain>
    </source>
</reference>
<gene>
    <name evidence="2" type="ORF">QC763_122160</name>
</gene>
<dbReference type="InterPro" id="IPR052988">
    <property type="entry name" value="Oryzine_lactonohydrolase"/>
</dbReference>
<dbReference type="Proteomes" id="UP001326199">
    <property type="component" value="Unassembled WGS sequence"/>
</dbReference>
<keyword evidence="3" id="KW-1185">Reference proteome</keyword>
<evidence type="ECO:0000313" key="2">
    <source>
        <dbReference type="EMBL" id="KAK4674607.1"/>
    </source>
</evidence>
<organism evidence="2 3">
    <name type="scientific">Podospora pseudopauciseta</name>
    <dbReference type="NCBI Taxonomy" id="2093780"/>
    <lineage>
        <taxon>Eukaryota</taxon>
        <taxon>Fungi</taxon>
        <taxon>Dikarya</taxon>
        <taxon>Ascomycota</taxon>
        <taxon>Pezizomycotina</taxon>
        <taxon>Sordariomycetes</taxon>
        <taxon>Sordariomycetidae</taxon>
        <taxon>Sordariales</taxon>
        <taxon>Podosporaceae</taxon>
        <taxon>Podospora</taxon>
    </lineage>
</organism>